<dbReference type="GO" id="GO:0003984">
    <property type="term" value="F:acetolactate synthase activity"/>
    <property type="evidence" value="ECO:0007669"/>
    <property type="project" value="UniProtKB-EC"/>
</dbReference>
<organism evidence="3 4">
    <name type="scientific">Amycolatopsis viridis</name>
    <dbReference type="NCBI Taxonomy" id="185678"/>
    <lineage>
        <taxon>Bacteria</taxon>
        <taxon>Bacillati</taxon>
        <taxon>Actinomycetota</taxon>
        <taxon>Actinomycetes</taxon>
        <taxon>Pseudonocardiales</taxon>
        <taxon>Pseudonocardiaceae</taxon>
        <taxon>Amycolatopsis</taxon>
    </lineage>
</organism>
<evidence type="ECO:0000313" key="4">
    <source>
        <dbReference type="Proteomes" id="UP000754495"/>
    </source>
</evidence>
<dbReference type="InterPro" id="IPR019455">
    <property type="entry name" value="Acetolactate_synth_ssu_C"/>
</dbReference>
<keyword evidence="1 3" id="KW-0808">Transferase</keyword>
<reference evidence="3 4" key="1">
    <citation type="submission" date="2020-03" db="EMBL/GenBank/DDBJ databases">
        <title>Sequencing the genomes of 1000 actinobacteria strains.</title>
        <authorList>
            <person name="Klenk H.-P."/>
        </authorList>
    </citation>
    <scope>NUCLEOTIDE SEQUENCE [LARGE SCALE GENOMIC DNA]</scope>
    <source>
        <strain evidence="3 4">DSM 45668</strain>
    </source>
</reference>
<dbReference type="Proteomes" id="UP000754495">
    <property type="component" value="Unassembled WGS sequence"/>
</dbReference>
<dbReference type="NCBIfam" id="TIGR00119">
    <property type="entry name" value="acolac_sm"/>
    <property type="match status" value="1"/>
</dbReference>
<dbReference type="SUPFAM" id="SSF55021">
    <property type="entry name" value="ACT-like"/>
    <property type="match status" value="2"/>
</dbReference>
<protein>
    <recommendedName>
        <fullName evidence="1">Acetolactate synthase small subunit</fullName>
        <shortName evidence="1">AHAS</shortName>
        <shortName evidence="1">ALS</shortName>
        <ecNumber evidence="1">2.2.1.6</ecNumber>
    </recommendedName>
    <alternativeName>
        <fullName evidence="1">Acetohydroxy-acid synthase small subunit</fullName>
    </alternativeName>
</protein>
<comment type="pathway">
    <text evidence="1">Amino-acid biosynthesis; L-isoleucine biosynthesis; L-isoleucine from 2-oxobutanoate: step 1/4.</text>
</comment>
<evidence type="ECO:0000259" key="2">
    <source>
        <dbReference type="Pfam" id="PF10369"/>
    </source>
</evidence>
<feature type="domain" description="Acetolactate synthase small subunit C-terminal" evidence="2">
    <location>
        <begin position="85"/>
        <end position="156"/>
    </location>
</feature>
<dbReference type="Pfam" id="PF10369">
    <property type="entry name" value="ALS_ss_C"/>
    <property type="match status" value="1"/>
</dbReference>
<dbReference type="EC" id="2.2.1.6" evidence="1"/>
<comment type="subunit">
    <text evidence="1">Dimer of large and small chains.</text>
</comment>
<dbReference type="InterPro" id="IPR027271">
    <property type="entry name" value="Acetolactate_synth/TF_NikR_C"/>
</dbReference>
<dbReference type="InterPro" id="IPR045865">
    <property type="entry name" value="ACT-like_dom_sf"/>
</dbReference>
<dbReference type="InterPro" id="IPR004789">
    <property type="entry name" value="Acetalactate_synth_ssu"/>
</dbReference>
<evidence type="ECO:0000313" key="3">
    <source>
        <dbReference type="EMBL" id="NIH78496.1"/>
    </source>
</evidence>
<dbReference type="RefSeq" id="WP_167111124.1">
    <property type="nucleotide sequence ID" value="NZ_JAANOU010000001.1"/>
</dbReference>
<gene>
    <name evidence="3" type="ORF">FHX46_001026</name>
</gene>
<proteinExistence type="inferred from homology"/>
<comment type="caution">
    <text evidence="3">The sequence shown here is derived from an EMBL/GenBank/DDBJ whole genome shotgun (WGS) entry which is preliminary data.</text>
</comment>
<keyword evidence="1" id="KW-0100">Branched-chain amino acid biosynthesis</keyword>
<evidence type="ECO:0000256" key="1">
    <source>
        <dbReference type="RuleBase" id="RU368092"/>
    </source>
</evidence>
<keyword evidence="4" id="KW-1185">Reference proteome</keyword>
<comment type="catalytic activity">
    <reaction evidence="1">
        <text>2 pyruvate + H(+) = (2S)-2-acetolactate + CO2</text>
        <dbReference type="Rhea" id="RHEA:25249"/>
        <dbReference type="ChEBI" id="CHEBI:15361"/>
        <dbReference type="ChEBI" id="CHEBI:15378"/>
        <dbReference type="ChEBI" id="CHEBI:16526"/>
        <dbReference type="ChEBI" id="CHEBI:58476"/>
        <dbReference type="EC" id="2.2.1.6"/>
    </reaction>
</comment>
<name>A0ABX0SNF1_9PSEU</name>
<comment type="pathway">
    <text evidence="1">Amino-acid biosynthesis; L-valine biosynthesis; L-valine from pyruvate: step 1/4.</text>
</comment>
<sequence>MQEHLLAVVAGPGCDVPARVAGLLLPSDVDIVGMQFSHPPDSDLWWIQLAVRVPSQDRLELLTKRLNRLVAVLRVVTLEPGAHRRQSVYVKLRPDTADLGQVGELARWFHAETLELSAAAVVLHLTAAPDQCAAFVAMLRPHGIAEVVTSAVSGVRTGARLTHRVPRSATRTHS</sequence>
<dbReference type="EMBL" id="JAANOU010000001">
    <property type="protein sequence ID" value="NIH78496.1"/>
    <property type="molecule type" value="Genomic_DNA"/>
</dbReference>
<keyword evidence="1" id="KW-0028">Amino-acid biosynthesis</keyword>
<dbReference type="Gene3D" id="3.30.70.1150">
    <property type="entry name" value="ACT-like. Chain A, domain 2"/>
    <property type="match status" value="1"/>
</dbReference>
<accession>A0ABX0SNF1</accession>
<comment type="function">
    <text evidence="1">Catalyzes the conversion of 2 pyruvate molecules into acetolactate in the first common step of the biosynthetic pathway of the branched-amino acids such as leucine, isoleucine, and valine.</text>
</comment>
<comment type="similarity">
    <text evidence="1">Belongs to the acetolactate synthase small subunit family.</text>
</comment>